<dbReference type="AlphaFoldDB" id="A0A8H7BMX8"/>
<comment type="function">
    <text evidence="1">Catalyzes an early step in riboflavin biosynthesis, the NADPH-dependent reduction of the ribose side chain of 2,5-diamino-6-ribosylamino-4(3H)-pyrimidinone 5'-phosphate, yielding 2,5-diamino-6-ribitylamino-4(3H)-pyrimidinone 5'-phosphate.</text>
</comment>
<keyword evidence="8" id="KW-0560">Oxidoreductase</keyword>
<evidence type="ECO:0000256" key="10">
    <source>
        <dbReference type="ARBA" id="ARBA00031630"/>
    </source>
</evidence>
<comment type="caution">
    <text evidence="14">The sequence shown here is derived from an EMBL/GenBank/DDBJ whole genome shotgun (WGS) entry which is preliminary data.</text>
</comment>
<gene>
    <name evidence="14" type="primary">RIB7</name>
    <name evidence="14" type="ORF">EC973_003061</name>
</gene>
<evidence type="ECO:0000256" key="8">
    <source>
        <dbReference type="ARBA" id="ARBA00023002"/>
    </source>
</evidence>
<evidence type="ECO:0000256" key="7">
    <source>
        <dbReference type="ARBA" id="ARBA00022857"/>
    </source>
</evidence>
<evidence type="ECO:0000313" key="15">
    <source>
        <dbReference type="Proteomes" id="UP000605846"/>
    </source>
</evidence>
<dbReference type="Proteomes" id="UP000605846">
    <property type="component" value="Unassembled WGS sequence"/>
</dbReference>
<dbReference type="PANTHER" id="PTHR38011">
    <property type="entry name" value="DIHYDROFOLATE REDUCTASE FAMILY PROTEIN (AFU_ORTHOLOGUE AFUA_8G06820)"/>
    <property type="match status" value="1"/>
</dbReference>
<evidence type="ECO:0000313" key="14">
    <source>
        <dbReference type="EMBL" id="KAF7722534.1"/>
    </source>
</evidence>
<protein>
    <recommendedName>
        <fullName evidence="5">2,5-diamino-6-ribosylamino-4(3H)-pyrimidinone 5'-phosphate reductase</fullName>
        <ecNumber evidence="4">1.1.1.302</ecNumber>
    </recommendedName>
    <alternativeName>
        <fullName evidence="10">2,5-diamino-6-(5-phospho-D-ribosylamino)pyrimidin-4(3H)-one reductase</fullName>
    </alternativeName>
    <alternativeName>
        <fullName evidence="9">2,5-diamino-6-ribitylamino-4(3H)-pyrimidinone 5'-phosphate synthase</fullName>
    </alternativeName>
</protein>
<dbReference type="SUPFAM" id="SSF53597">
    <property type="entry name" value="Dihydrofolate reductase-like"/>
    <property type="match status" value="1"/>
</dbReference>
<evidence type="ECO:0000256" key="5">
    <source>
        <dbReference type="ARBA" id="ARBA00015035"/>
    </source>
</evidence>
<comment type="pathway">
    <text evidence="2">Cofactor biosynthesis; riboflavin biosynthesis.</text>
</comment>
<dbReference type="GO" id="GO:0008703">
    <property type="term" value="F:5-amino-6-(5-phosphoribosylamino)uracil reductase activity"/>
    <property type="evidence" value="ECO:0007669"/>
    <property type="project" value="InterPro"/>
</dbReference>
<dbReference type="EMBL" id="JABAYA010000190">
    <property type="protein sequence ID" value="KAF7722534.1"/>
    <property type="molecule type" value="Genomic_DNA"/>
</dbReference>
<evidence type="ECO:0000256" key="1">
    <source>
        <dbReference type="ARBA" id="ARBA00003555"/>
    </source>
</evidence>
<evidence type="ECO:0000256" key="3">
    <source>
        <dbReference type="ARBA" id="ARBA00009723"/>
    </source>
</evidence>
<feature type="domain" description="Bacterial bifunctional deaminase-reductase C-terminal" evidence="13">
    <location>
        <begin position="25"/>
        <end position="256"/>
    </location>
</feature>
<comment type="catalytic activity">
    <reaction evidence="11">
        <text>2,5-diamino-6-(1-D-ribitylamino)pyrimidin-4(3H)-one 5'-phosphate + NAD(+) = 2,5-diamino-6-(1-D-ribosylamino)pyrimidin-4(3H)-one 5'-phosphate + NADH + H(+)</text>
        <dbReference type="Rhea" id="RHEA:27274"/>
        <dbReference type="ChEBI" id="CHEBI:15378"/>
        <dbReference type="ChEBI" id="CHEBI:57540"/>
        <dbReference type="ChEBI" id="CHEBI:57945"/>
        <dbReference type="ChEBI" id="CHEBI:58890"/>
        <dbReference type="ChEBI" id="CHEBI:59545"/>
        <dbReference type="EC" id="1.1.1.302"/>
    </reaction>
</comment>
<dbReference type="Pfam" id="PF01872">
    <property type="entry name" value="RibD_C"/>
    <property type="match status" value="1"/>
</dbReference>
<evidence type="ECO:0000259" key="13">
    <source>
        <dbReference type="Pfam" id="PF01872"/>
    </source>
</evidence>
<reference evidence="14" key="1">
    <citation type="submission" date="2020-01" db="EMBL/GenBank/DDBJ databases">
        <title>Genome Sequencing of Three Apophysomyces-Like Fungal Strains Confirms a Novel Fungal Genus in the Mucoromycota with divergent Burkholderia-like Endosymbiotic Bacteria.</title>
        <authorList>
            <person name="Stajich J.E."/>
            <person name="Macias A.M."/>
            <person name="Carter-House D."/>
            <person name="Lovett B."/>
            <person name="Kasson L.R."/>
            <person name="Berry K."/>
            <person name="Grigoriev I."/>
            <person name="Chang Y."/>
            <person name="Spatafora J."/>
            <person name="Kasson M.T."/>
        </authorList>
    </citation>
    <scope>NUCLEOTIDE SEQUENCE</scope>
    <source>
        <strain evidence="14">NRRL A-21654</strain>
    </source>
</reference>
<dbReference type="InterPro" id="IPR024072">
    <property type="entry name" value="DHFR-like_dom_sf"/>
</dbReference>
<dbReference type="OrthoDB" id="5432at2759"/>
<dbReference type="Gene3D" id="3.40.430.10">
    <property type="entry name" value="Dihydrofolate Reductase, subunit A"/>
    <property type="match status" value="1"/>
</dbReference>
<keyword evidence="15" id="KW-1185">Reference proteome</keyword>
<keyword evidence="7" id="KW-0521">NADP</keyword>
<dbReference type="GO" id="GO:0009231">
    <property type="term" value="P:riboflavin biosynthetic process"/>
    <property type="evidence" value="ECO:0007669"/>
    <property type="project" value="UniProtKB-KW"/>
</dbReference>
<accession>A0A8H7BMX8</accession>
<dbReference type="InterPro" id="IPR002734">
    <property type="entry name" value="RibDG_C"/>
</dbReference>
<evidence type="ECO:0000256" key="4">
    <source>
        <dbReference type="ARBA" id="ARBA00012851"/>
    </source>
</evidence>
<evidence type="ECO:0000256" key="9">
    <source>
        <dbReference type="ARBA" id="ARBA00030073"/>
    </source>
</evidence>
<dbReference type="EC" id="1.1.1.302" evidence="4"/>
<name>A0A8H7BMX8_9FUNG</name>
<organism evidence="14 15">
    <name type="scientific">Apophysomyces ossiformis</name>
    <dbReference type="NCBI Taxonomy" id="679940"/>
    <lineage>
        <taxon>Eukaryota</taxon>
        <taxon>Fungi</taxon>
        <taxon>Fungi incertae sedis</taxon>
        <taxon>Mucoromycota</taxon>
        <taxon>Mucoromycotina</taxon>
        <taxon>Mucoromycetes</taxon>
        <taxon>Mucorales</taxon>
        <taxon>Mucorineae</taxon>
        <taxon>Mucoraceae</taxon>
        <taxon>Apophysomyces</taxon>
    </lineage>
</organism>
<evidence type="ECO:0000256" key="12">
    <source>
        <dbReference type="ARBA" id="ARBA00049020"/>
    </source>
</evidence>
<sequence length="262" mass="29394">MSAYELANSFLQRIYDRAEEYTDRPYVTLTFAQSLDGKIAADDRRQLMLSGDESLIMTHRLRTLHDGILVGIGTALIDDPQLNDTALQMVNVVTARRLDPSILDDCNQPYPVVLDPRLELPVYCKLLKNYQQGVGKQPWVITSIESTRIHKASYDALQLAGARIFTTAERHVDVKRLAGRIALEDVYQILRRNGIRRLMVEGGAKVIRSVIESHWDQLIITIAPILVGNGLTAIDGRKMPTLCDVKYQQLGKDIVLAAKPSK</sequence>
<evidence type="ECO:0000256" key="2">
    <source>
        <dbReference type="ARBA" id="ARBA00005104"/>
    </source>
</evidence>
<dbReference type="InterPro" id="IPR050765">
    <property type="entry name" value="Riboflavin_Biosynth_HTPR"/>
</dbReference>
<comment type="catalytic activity">
    <reaction evidence="12">
        <text>2,5-diamino-6-(1-D-ribitylamino)pyrimidin-4(3H)-one 5'-phosphate + NADP(+) = 2,5-diamino-6-(1-D-ribosylamino)pyrimidin-4(3H)-one 5'-phosphate + NADPH + H(+)</text>
        <dbReference type="Rhea" id="RHEA:27278"/>
        <dbReference type="ChEBI" id="CHEBI:15378"/>
        <dbReference type="ChEBI" id="CHEBI:57783"/>
        <dbReference type="ChEBI" id="CHEBI:58349"/>
        <dbReference type="ChEBI" id="CHEBI:58890"/>
        <dbReference type="ChEBI" id="CHEBI:59545"/>
        <dbReference type="EC" id="1.1.1.302"/>
    </reaction>
</comment>
<evidence type="ECO:0000256" key="11">
    <source>
        <dbReference type="ARBA" id="ARBA00047550"/>
    </source>
</evidence>
<keyword evidence="6" id="KW-0686">Riboflavin biosynthesis</keyword>
<dbReference type="PANTHER" id="PTHR38011:SF7">
    <property type="entry name" value="2,5-DIAMINO-6-RIBOSYLAMINO-4(3H)-PYRIMIDINONE 5'-PHOSPHATE REDUCTASE"/>
    <property type="match status" value="1"/>
</dbReference>
<comment type="similarity">
    <text evidence="3">Belongs to the HTP reductase family.</text>
</comment>
<proteinExistence type="inferred from homology"/>
<evidence type="ECO:0000256" key="6">
    <source>
        <dbReference type="ARBA" id="ARBA00022619"/>
    </source>
</evidence>